<dbReference type="RefSeq" id="WP_133629316.1">
    <property type="nucleotide sequence ID" value="NZ_SOAZ01000034.1"/>
</dbReference>
<dbReference type="Proteomes" id="UP000295325">
    <property type="component" value="Unassembled WGS sequence"/>
</dbReference>
<evidence type="ECO:0000256" key="1">
    <source>
        <dbReference type="SAM" id="Phobius"/>
    </source>
</evidence>
<dbReference type="AlphaFoldDB" id="A0A4R7KA37"/>
<dbReference type="InterPro" id="IPR031360">
    <property type="entry name" value="TrpP"/>
</dbReference>
<keyword evidence="1" id="KW-0812">Transmembrane</keyword>
<proteinExistence type="predicted"/>
<dbReference type="OrthoDB" id="2243651at2"/>
<evidence type="ECO:0000313" key="3">
    <source>
        <dbReference type="Proteomes" id="UP000295325"/>
    </source>
</evidence>
<dbReference type="EMBL" id="SOAZ01000034">
    <property type="protein sequence ID" value="TDT47622.1"/>
    <property type="molecule type" value="Genomic_DNA"/>
</dbReference>
<accession>A0A4R7KA37</accession>
<dbReference type="Pfam" id="PF17099">
    <property type="entry name" value="TrpP"/>
    <property type="match status" value="1"/>
</dbReference>
<feature type="transmembrane region" description="Helical" evidence="1">
    <location>
        <begin position="103"/>
        <end position="129"/>
    </location>
</feature>
<sequence>MSLRKNILSALLLALGLIIHQIVPGSIGGMKFDIQLTTIFVIIAINMDFKNAILTGFAGGIITALTTTFPGGQIPNVIDKIITSIVAYLLLKILSKFLNKQIVVAIVGFVCTVISGTVFLMSALLIVGLPAPFTALFLGIVLPTALTNILATTLVYNLVRASQKAVGFNV</sequence>
<comment type="caution">
    <text evidence="2">The sequence shown here is derived from an EMBL/GenBank/DDBJ whole genome shotgun (WGS) entry which is preliminary data.</text>
</comment>
<protein>
    <submittedName>
        <fullName evidence="2">Tryptophan transporter TrpP</fullName>
    </submittedName>
</protein>
<evidence type="ECO:0000313" key="2">
    <source>
        <dbReference type="EMBL" id="TDT47622.1"/>
    </source>
</evidence>
<keyword evidence="1" id="KW-1133">Transmembrane helix</keyword>
<keyword evidence="3" id="KW-1185">Reference proteome</keyword>
<organism evidence="2 3">
    <name type="scientific">Fonticella tunisiensis</name>
    <dbReference type="NCBI Taxonomy" id="1096341"/>
    <lineage>
        <taxon>Bacteria</taxon>
        <taxon>Bacillati</taxon>
        <taxon>Bacillota</taxon>
        <taxon>Clostridia</taxon>
        <taxon>Eubacteriales</taxon>
        <taxon>Clostridiaceae</taxon>
        <taxon>Fonticella</taxon>
    </lineage>
</organism>
<dbReference type="Gene3D" id="1.10.1760.20">
    <property type="match status" value="1"/>
</dbReference>
<gene>
    <name evidence="2" type="ORF">EDD71_1348</name>
</gene>
<feature type="transmembrane region" description="Helical" evidence="1">
    <location>
        <begin position="135"/>
        <end position="159"/>
    </location>
</feature>
<name>A0A4R7KA37_9CLOT</name>
<keyword evidence="1" id="KW-0472">Membrane</keyword>
<reference evidence="2 3" key="1">
    <citation type="submission" date="2019-03" db="EMBL/GenBank/DDBJ databases">
        <title>Genomic Encyclopedia of Type Strains, Phase IV (KMG-IV): sequencing the most valuable type-strain genomes for metagenomic binning, comparative biology and taxonomic classification.</title>
        <authorList>
            <person name="Goeker M."/>
        </authorList>
    </citation>
    <scope>NUCLEOTIDE SEQUENCE [LARGE SCALE GENOMIC DNA]</scope>
    <source>
        <strain evidence="2 3">DSM 24455</strain>
    </source>
</reference>